<accession>A0A7I7YDV6</accession>
<evidence type="ECO:0000313" key="1">
    <source>
        <dbReference type="EMBL" id="BBZ39896.1"/>
    </source>
</evidence>
<reference evidence="1 2" key="1">
    <citation type="journal article" date="2019" name="Emerg. Microbes Infect.">
        <title>Comprehensive subspecies identification of 175 nontuberculous mycobacteria species based on 7547 genomic profiles.</title>
        <authorList>
            <person name="Matsumoto Y."/>
            <person name="Kinjo T."/>
            <person name="Motooka D."/>
            <person name="Nabeya D."/>
            <person name="Jung N."/>
            <person name="Uechi K."/>
            <person name="Horii T."/>
            <person name="Iida T."/>
            <person name="Fujita J."/>
            <person name="Nakamura S."/>
        </authorList>
    </citation>
    <scope>NUCLEOTIDE SEQUENCE [LARGE SCALE GENOMIC DNA]</scope>
    <source>
        <strain evidence="1 2">JCM 14738</strain>
    </source>
</reference>
<evidence type="ECO:0000313" key="2">
    <source>
        <dbReference type="Proteomes" id="UP000467385"/>
    </source>
</evidence>
<protein>
    <submittedName>
        <fullName evidence="1">Uncharacterized protein</fullName>
    </submittedName>
</protein>
<organism evidence="1 2">
    <name type="scientific">Mycobacterium conspicuum</name>
    <dbReference type="NCBI Taxonomy" id="44010"/>
    <lineage>
        <taxon>Bacteria</taxon>
        <taxon>Bacillati</taxon>
        <taxon>Actinomycetota</taxon>
        <taxon>Actinomycetes</taxon>
        <taxon>Mycobacteriales</taxon>
        <taxon>Mycobacteriaceae</taxon>
        <taxon>Mycobacterium</taxon>
    </lineage>
</organism>
<name>A0A7I7YDV6_9MYCO</name>
<dbReference type="Proteomes" id="UP000467385">
    <property type="component" value="Chromosome"/>
</dbReference>
<gene>
    <name evidence="1" type="ORF">MCNS_29590</name>
</gene>
<dbReference type="AlphaFoldDB" id="A0A7I7YDV6"/>
<sequence>MPIRRGADQCRPERRFVGQRAHHGTFGGAQPLELFVDIFAVELDILPARCGIGRDDLHRIVELFVEQRGQVRMPGDHRVHRVAQPVGVERAGHGDR</sequence>
<dbReference type="EMBL" id="AP022613">
    <property type="protein sequence ID" value="BBZ39896.1"/>
    <property type="molecule type" value="Genomic_DNA"/>
</dbReference>
<keyword evidence="2" id="KW-1185">Reference proteome</keyword>
<proteinExistence type="predicted"/>